<proteinExistence type="predicted"/>
<keyword evidence="2" id="KW-0812">Transmembrane</keyword>
<dbReference type="Pfam" id="PF16944">
    <property type="entry name" value="KCH"/>
    <property type="match status" value="1"/>
</dbReference>
<gene>
    <name evidence="3" type="ORF">LLEC1_07440</name>
</gene>
<dbReference type="OrthoDB" id="2128042at2759"/>
<dbReference type="GO" id="GO:0015079">
    <property type="term" value="F:potassium ion transmembrane transporter activity"/>
    <property type="evidence" value="ECO:0007669"/>
    <property type="project" value="InterPro"/>
</dbReference>
<dbReference type="Proteomes" id="UP000243081">
    <property type="component" value="Unassembled WGS sequence"/>
</dbReference>
<protein>
    <recommendedName>
        <fullName evidence="5">Vacuolar membrane protein</fullName>
    </recommendedName>
</protein>
<dbReference type="PANTHER" id="PTHR36424">
    <property type="entry name" value="PHEROMONE-REGULATED MEMBRANE PROTEIN 6"/>
    <property type="match status" value="1"/>
</dbReference>
<feature type="region of interest" description="Disordered" evidence="1">
    <location>
        <begin position="499"/>
        <end position="518"/>
    </location>
</feature>
<reference evidence="3 4" key="1">
    <citation type="submission" date="2016-03" db="EMBL/GenBank/DDBJ databases">
        <title>Fine-scale spatial genetic structure of a fungal parasite of coffee scale insects.</title>
        <authorList>
            <person name="Jackson D."/>
            <person name="Zemenick K.A."/>
            <person name="Malloure B."/>
            <person name="Quandt C.A."/>
            <person name="James T.Y."/>
        </authorList>
    </citation>
    <scope>NUCLEOTIDE SEQUENCE [LARGE SCALE GENOMIC DNA]</scope>
    <source>
        <strain evidence="3 4">UM487</strain>
    </source>
</reference>
<feature type="transmembrane region" description="Helical" evidence="2">
    <location>
        <begin position="224"/>
        <end position="252"/>
    </location>
</feature>
<dbReference type="EMBL" id="LUKN01001972">
    <property type="protein sequence ID" value="OAQ99863.1"/>
    <property type="molecule type" value="Genomic_DNA"/>
</dbReference>
<feature type="region of interest" description="Disordered" evidence="1">
    <location>
        <begin position="332"/>
        <end position="351"/>
    </location>
</feature>
<feature type="region of interest" description="Disordered" evidence="1">
    <location>
        <begin position="579"/>
        <end position="599"/>
    </location>
</feature>
<comment type="caution">
    <text evidence="3">The sequence shown here is derived from an EMBL/GenBank/DDBJ whole genome shotgun (WGS) entry which is preliminary data.</text>
</comment>
<dbReference type="PANTHER" id="PTHR36424:SF1">
    <property type="entry name" value="LOW AFFINITY K(+) TRANSPORTER 1-RELATED"/>
    <property type="match status" value="1"/>
</dbReference>
<feature type="region of interest" description="Disordered" evidence="1">
    <location>
        <begin position="446"/>
        <end position="472"/>
    </location>
</feature>
<evidence type="ECO:0008006" key="5">
    <source>
        <dbReference type="Google" id="ProtNLM"/>
    </source>
</evidence>
<dbReference type="AlphaFoldDB" id="A0A179IEC8"/>
<keyword evidence="4" id="KW-1185">Reference proteome</keyword>
<evidence type="ECO:0000256" key="1">
    <source>
        <dbReference type="SAM" id="MobiDB-lite"/>
    </source>
</evidence>
<feature type="transmembrane region" description="Helical" evidence="2">
    <location>
        <begin position="40"/>
        <end position="63"/>
    </location>
</feature>
<keyword evidence="2" id="KW-1133">Transmembrane helix</keyword>
<feature type="compositionally biased region" description="Polar residues" evidence="1">
    <location>
        <begin position="333"/>
        <end position="346"/>
    </location>
</feature>
<dbReference type="OMA" id="RWIFAGC"/>
<dbReference type="InterPro" id="IPR031606">
    <property type="entry name" value="Kch1/2"/>
</dbReference>
<feature type="compositionally biased region" description="Polar residues" evidence="1">
    <location>
        <begin position="499"/>
        <end position="512"/>
    </location>
</feature>
<organism evidence="3 4">
    <name type="scientific">Cordyceps confragosa</name>
    <name type="common">Lecanicillium lecanii</name>
    <dbReference type="NCBI Taxonomy" id="2714763"/>
    <lineage>
        <taxon>Eukaryota</taxon>
        <taxon>Fungi</taxon>
        <taxon>Dikarya</taxon>
        <taxon>Ascomycota</taxon>
        <taxon>Pezizomycotina</taxon>
        <taxon>Sordariomycetes</taxon>
        <taxon>Hypocreomycetidae</taxon>
        <taxon>Hypocreales</taxon>
        <taxon>Cordycipitaceae</taxon>
        <taxon>Akanthomyces</taxon>
    </lineage>
</organism>
<accession>A0A179IEC8</accession>
<keyword evidence="2" id="KW-0472">Membrane</keyword>
<feature type="compositionally biased region" description="Low complexity" evidence="1">
    <location>
        <begin position="460"/>
        <end position="469"/>
    </location>
</feature>
<dbReference type="GO" id="GO:0005886">
    <property type="term" value="C:plasma membrane"/>
    <property type="evidence" value="ECO:0007669"/>
    <property type="project" value="InterPro"/>
</dbReference>
<evidence type="ECO:0000313" key="3">
    <source>
        <dbReference type="EMBL" id="OAQ99863.1"/>
    </source>
</evidence>
<evidence type="ECO:0000313" key="4">
    <source>
        <dbReference type="Proteomes" id="UP000243081"/>
    </source>
</evidence>
<name>A0A179IEC8_CORDF</name>
<sequence length="664" mass="72132">MGCCGNRKKVTREFAQQKWDYINLQDFKASGCGTPFAYGYLYFSLIISLAVYSIDSFTAVQLIAFNRWSSAIKPAISFDVSRWIFSICIILSFINLGYEAIRATRVIKRNNIAESYMDPLAVRWESIRFGKAQGWRRFLVFASLTKSKKGAHYIALFTYFTWIRVLVCSGPRQVINAFTLKSVYEAKLATEAQSVDGAFLGFFDKVKVLAQEDYRQAAILSGMAFTFVVWAFALIFLLVAVIFYVTFLFYWIPKADGGLTGYCERKVNKALLGIVNKKINKAFAKNEARKMKAEAEYAKVTGEKLQPERAATLPDIALADDKLPDMPMLNRADTGSTLPPYQTRPNTPGGIELSSMNRAALTRSETNGSDFSFSPNVPLLGAAAEIGYGPAPTQPHMIPPQRPGTAMSQRSQASGIMPLQRPGAAMSQRGLGTANSQHSQASRAGMGAQYPYGNAPTPRPGMQRPMGPGADPSTPGVGLGSMLVLGEGSARFGLGPSNSQRSIGSHSVSSMGESADGSEHAFHQGAANAAAQQGIHAPSQKQFRPYNPNVRTQGPAAGNPYFAEQYGNSMLPPVRSATLGSAPPSGSMYPAQRSATGPVPVRAATTDPYFQRGPSAQNAPFAPVQRSNTGEEFANGCWVPPSQRNNPQAYDLEAQFNNGQRHQY</sequence>
<evidence type="ECO:0000256" key="2">
    <source>
        <dbReference type="SAM" id="Phobius"/>
    </source>
</evidence>
<feature type="transmembrane region" description="Helical" evidence="2">
    <location>
        <begin position="83"/>
        <end position="101"/>
    </location>
</feature>